<feature type="modified residue" description="4-aspartylphosphate" evidence="3">
    <location>
        <position position="81"/>
    </location>
</feature>
<dbReference type="NCBIfam" id="TIGR00254">
    <property type="entry name" value="GGDEF"/>
    <property type="match status" value="1"/>
</dbReference>
<dbReference type="Gene3D" id="3.30.450.40">
    <property type="match status" value="1"/>
</dbReference>
<dbReference type="CDD" id="cd19920">
    <property type="entry name" value="REC_PA4781-like"/>
    <property type="match status" value="1"/>
</dbReference>
<evidence type="ECO:0000256" key="4">
    <source>
        <dbReference type="SAM" id="Coils"/>
    </source>
</evidence>
<dbReference type="SMART" id="SM00267">
    <property type="entry name" value="GGDEF"/>
    <property type="match status" value="1"/>
</dbReference>
<dbReference type="EMBL" id="JBFQGM010000012">
    <property type="protein sequence ID" value="MFL9464561.1"/>
    <property type="molecule type" value="Genomic_DNA"/>
</dbReference>
<keyword evidence="2" id="KW-0418">Kinase</keyword>
<dbReference type="Pfam" id="PF00072">
    <property type="entry name" value="Response_reg"/>
    <property type="match status" value="1"/>
</dbReference>
<dbReference type="InterPro" id="IPR011006">
    <property type="entry name" value="CheY-like_superfamily"/>
</dbReference>
<dbReference type="GO" id="GO:0052621">
    <property type="term" value="F:diguanylate cyclase activity"/>
    <property type="evidence" value="ECO:0007669"/>
    <property type="project" value="UniProtKB-EC"/>
</dbReference>
<feature type="domain" description="GGDEF" evidence="6">
    <location>
        <begin position="390"/>
        <end position="527"/>
    </location>
</feature>
<gene>
    <name evidence="7" type="ORF">AB0759_28570</name>
</gene>
<keyword evidence="7" id="KW-0548">Nucleotidyltransferase</keyword>
<dbReference type="CDD" id="cd01949">
    <property type="entry name" value="GGDEF"/>
    <property type="match status" value="1"/>
</dbReference>
<sequence>MIIKMHGATKHIQKSTESGCLTQREILATKANLLIVDDHLDNLRILAAILNKHGYKVRKAMSGHVAIETIRVEKPDLILLDIKMPDMDGYEVCTALKNSSETSEIPIIFLSALDDATDKVKAFESGCADYITKPFQAEEVLVRISHQLTIQKQRQELSAQNQRLHEEIQEKEQAEAETKLLLKTIQAVSQASNFDLALDAILCEVRQGIAWDYAEVWILSEDGTNLQLRRTSYDSKQVQFNRFHKASSPLRFAPYMGLVGQVWEFLQPVWIEDLAQVQPPVFLRTEAAIACGLKAAFGVPILLDQQLLAVLVFFKQSQIPYEFKIVQLVNAVALQLGELMQRKKAEESLRQAHQKLQRLANLDSLTQIANRRCFDEAFSQEWRRSRREGTFLALILCDVDYFKYYNDRYGHQAGDICLKQVAQALANNSRRPADLVARYGGEEFIVLLPNTDLNGAVHIAQKIQTEIAALGIAHESSLISQVVTISMGIACVVPTLENSPENLIATADEALYVAKARGRNTYSISYSR</sequence>
<dbReference type="Gene3D" id="3.40.50.2300">
    <property type="match status" value="1"/>
</dbReference>
<dbReference type="PROSITE" id="PS50110">
    <property type="entry name" value="RESPONSE_REGULATORY"/>
    <property type="match status" value="1"/>
</dbReference>
<dbReference type="Pfam" id="PF00990">
    <property type="entry name" value="GGDEF"/>
    <property type="match status" value="1"/>
</dbReference>
<evidence type="ECO:0000256" key="3">
    <source>
        <dbReference type="PROSITE-ProRule" id="PRU00169"/>
    </source>
</evidence>
<evidence type="ECO:0000313" key="8">
    <source>
        <dbReference type="Proteomes" id="UP001628874"/>
    </source>
</evidence>
<dbReference type="InterPro" id="IPR001789">
    <property type="entry name" value="Sig_transdc_resp-reg_receiver"/>
</dbReference>
<dbReference type="SUPFAM" id="SSF55781">
    <property type="entry name" value="GAF domain-like"/>
    <property type="match status" value="1"/>
</dbReference>
<dbReference type="EC" id="2.7.7.65" evidence="7"/>
<dbReference type="SUPFAM" id="SSF52172">
    <property type="entry name" value="CheY-like"/>
    <property type="match status" value="1"/>
</dbReference>
<feature type="coiled-coil region" evidence="4">
    <location>
        <begin position="150"/>
        <end position="184"/>
    </location>
</feature>
<dbReference type="Pfam" id="PF01590">
    <property type="entry name" value="GAF"/>
    <property type="match status" value="1"/>
</dbReference>
<organism evidence="7 8">
    <name type="scientific">Scytonema tolypothrichoides VB-61278_2</name>
    <dbReference type="NCBI Taxonomy" id="3232314"/>
    <lineage>
        <taxon>Bacteria</taxon>
        <taxon>Bacillati</taxon>
        <taxon>Cyanobacteriota</taxon>
        <taxon>Cyanophyceae</taxon>
        <taxon>Nostocales</taxon>
        <taxon>Scytonemataceae</taxon>
        <taxon>Scytonema</taxon>
    </lineage>
</organism>
<dbReference type="PANTHER" id="PTHR45138:SF9">
    <property type="entry name" value="DIGUANYLATE CYCLASE DGCM-RELATED"/>
    <property type="match status" value="1"/>
</dbReference>
<accession>A0ABW8WUI4</accession>
<dbReference type="PROSITE" id="PS50887">
    <property type="entry name" value="GGDEF"/>
    <property type="match status" value="1"/>
</dbReference>
<comment type="caution">
    <text evidence="7">The sequence shown here is derived from an EMBL/GenBank/DDBJ whole genome shotgun (WGS) entry which is preliminary data.</text>
</comment>
<reference evidence="7 8" key="1">
    <citation type="submission" date="2024-07" db="EMBL/GenBank/DDBJ databases">
        <authorList>
            <person name="Tripathy S."/>
        </authorList>
    </citation>
    <scope>NUCLEOTIDE SEQUENCE [LARGE SCALE GENOMIC DNA]</scope>
    <source>
        <strain evidence="7 8">VB-61278_2</strain>
    </source>
</reference>
<dbReference type="InterPro" id="IPR050469">
    <property type="entry name" value="Diguanylate_Cyclase"/>
</dbReference>
<name>A0ABW8WUI4_9CYAN</name>
<dbReference type="InterPro" id="IPR000160">
    <property type="entry name" value="GGDEF_dom"/>
</dbReference>
<dbReference type="InterPro" id="IPR043128">
    <property type="entry name" value="Rev_trsase/Diguanyl_cyclase"/>
</dbReference>
<dbReference type="PANTHER" id="PTHR45138">
    <property type="entry name" value="REGULATORY COMPONENTS OF SENSORY TRANSDUCTION SYSTEM"/>
    <property type="match status" value="1"/>
</dbReference>
<feature type="domain" description="Response regulatory" evidence="5">
    <location>
        <begin position="32"/>
        <end position="148"/>
    </location>
</feature>
<evidence type="ECO:0000256" key="2">
    <source>
        <dbReference type="ARBA" id="ARBA00022777"/>
    </source>
</evidence>
<keyword evidence="8" id="KW-1185">Reference proteome</keyword>
<keyword evidence="3" id="KW-0597">Phosphoprotein</keyword>
<dbReference type="Proteomes" id="UP001628874">
    <property type="component" value="Unassembled WGS sequence"/>
</dbReference>
<dbReference type="SUPFAM" id="SSF55073">
    <property type="entry name" value="Nucleotide cyclase"/>
    <property type="match status" value="1"/>
</dbReference>
<proteinExistence type="predicted"/>
<keyword evidence="1 7" id="KW-0808">Transferase</keyword>
<dbReference type="InterPro" id="IPR003018">
    <property type="entry name" value="GAF"/>
</dbReference>
<dbReference type="InterPro" id="IPR029016">
    <property type="entry name" value="GAF-like_dom_sf"/>
</dbReference>
<protein>
    <submittedName>
        <fullName evidence="7">Diguanylate cyclase</fullName>
        <ecNumber evidence="7">2.7.7.65</ecNumber>
    </submittedName>
</protein>
<evidence type="ECO:0000313" key="7">
    <source>
        <dbReference type="EMBL" id="MFL9464561.1"/>
    </source>
</evidence>
<dbReference type="SMART" id="SM00065">
    <property type="entry name" value="GAF"/>
    <property type="match status" value="1"/>
</dbReference>
<evidence type="ECO:0000259" key="5">
    <source>
        <dbReference type="PROSITE" id="PS50110"/>
    </source>
</evidence>
<dbReference type="InterPro" id="IPR029787">
    <property type="entry name" value="Nucleotide_cyclase"/>
</dbReference>
<dbReference type="SMART" id="SM00448">
    <property type="entry name" value="REC"/>
    <property type="match status" value="1"/>
</dbReference>
<dbReference type="Gene3D" id="3.30.70.270">
    <property type="match status" value="1"/>
</dbReference>
<keyword evidence="4" id="KW-0175">Coiled coil</keyword>
<evidence type="ECO:0000259" key="6">
    <source>
        <dbReference type="PROSITE" id="PS50887"/>
    </source>
</evidence>
<evidence type="ECO:0000256" key="1">
    <source>
        <dbReference type="ARBA" id="ARBA00022679"/>
    </source>
</evidence>
<dbReference type="RefSeq" id="WP_050045441.1">
    <property type="nucleotide sequence ID" value="NZ_JBFQGM010000012.1"/>
</dbReference>